<dbReference type="PANTHER" id="PTHR35561">
    <property type="entry name" value="RNA 2',3'-CYCLIC PHOSPHODIESTERASE"/>
    <property type="match status" value="1"/>
</dbReference>
<comment type="catalytic activity">
    <reaction evidence="2">
        <text>a 3'-end 2',3'-cyclophospho-ribonucleotide-RNA + H2O = a 3'-end 2'-phospho-ribonucleotide-RNA + H(+)</text>
        <dbReference type="Rhea" id="RHEA:11828"/>
        <dbReference type="Rhea" id="RHEA-COMP:10464"/>
        <dbReference type="Rhea" id="RHEA-COMP:17353"/>
        <dbReference type="ChEBI" id="CHEBI:15377"/>
        <dbReference type="ChEBI" id="CHEBI:15378"/>
        <dbReference type="ChEBI" id="CHEBI:83064"/>
        <dbReference type="ChEBI" id="CHEBI:173113"/>
        <dbReference type="EC" id="3.1.4.58"/>
    </reaction>
</comment>
<dbReference type="EC" id="3.1.4.58" evidence="2"/>
<dbReference type="HAMAP" id="MF_01940">
    <property type="entry name" value="RNA_CPDase"/>
    <property type="match status" value="1"/>
</dbReference>
<gene>
    <name evidence="3" type="primary">thpR</name>
    <name evidence="3" type="ORF">NEE01_10870</name>
</gene>
<name>A0AA41Z998_9SPHN</name>
<comment type="function">
    <text evidence="2">Hydrolyzes RNA 2',3'-cyclic phosphodiester to an RNA 2'-phosphomonoester.</text>
</comment>
<reference evidence="3" key="1">
    <citation type="submission" date="2022-06" db="EMBL/GenBank/DDBJ databases">
        <title>Sphingomonas sp. nov. isolated from rhizosphere soil of tomato.</title>
        <authorList>
            <person name="Dong H."/>
            <person name="Gao R."/>
        </authorList>
    </citation>
    <scope>NUCLEOTIDE SEQUENCE</scope>
    <source>
        <strain evidence="3">MMSM24</strain>
    </source>
</reference>
<proteinExistence type="inferred from homology"/>
<evidence type="ECO:0000256" key="1">
    <source>
        <dbReference type="ARBA" id="ARBA00022801"/>
    </source>
</evidence>
<accession>A0AA41Z998</accession>
<evidence type="ECO:0000256" key="2">
    <source>
        <dbReference type="HAMAP-Rule" id="MF_01940"/>
    </source>
</evidence>
<keyword evidence="1 2" id="KW-0378">Hydrolase</keyword>
<dbReference type="Pfam" id="PF13563">
    <property type="entry name" value="2_5_RNA_ligase2"/>
    <property type="match status" value="1"/>
</dbReference>
<dbReference type="GO" id="GO:0004113">
    <property type="term" value="F:2',3'-cyclic-nucleotide 3'-phosphodiesterase activity"/>
    <property type="evidence" value="ECO:0007669"/>
    <property type="project" value="InterPro"/>
</dbReference>
<dbReference type="NCBIfam" id="TIGR02258">
    <property type="entry name" value="2_5_ligase"/>
    <property type="match status" value="1"/>
</dbReference>
<evidence type="ECO:0000313" key="4">
    <source>
        <dbReference type="Proteomes" id="UP001165565"/>
    </source>
</evidence>
<dbReference type="InterPro" id="IPR004175">
    <property type="entry name" value="RNA_CPDase"/>
</dbReference>
<feature type="active site" description="Proton donor" evidence="2">
    <location>
        <position position="37"/>
    </location>
</feature>
<dbReference type="SUPFAM" id="SSF55144">
    <property type="entry name" value="LigT-like"/>
    <property type="match status" value="1"/>
</dbReference>
<dbReference type="Gene3D" id="3.90.1140.10">
    <property type="entry name" value="Cyclic phosphodiesterase"/>
    <property type="match status" value="1"/>
</dbReference>
<dbReference type="EMBL" id="JANFAV010000006">
    <property type="protein sequence ID" value="MCW6535283.1"/>
    <property type="molecule type" value="Genomic_DNA"/>
</dbReference>
<dbReference type="RefSeq" id="WP_265268939.1">
    <property type="nucleotide sequence ID" value="NZ_JANFAV010000006.1"/>
</dbReference>
<feature type="short sequence motif" description="HXTX 1" evidence="2">
    <location>
        <begin position="37"/>
        <end position="40"/>
    </location>
</feature>
<dbReference type="Proteomes" id="UP001165565">
    <property type="component" value="Unassembled WGS sequence"/>
</dbReference>
<feature type="short sequence motif" description="HXTX 2" evidence="2">
    <location>
        <begin position="121"/>
        <end position="124"/>
    </location>
</feature>
<organism evidence="3 4">
    <name type="scientific">Sphingomonas lycopersici</name>
    <dbReference type="NCBI Taxonomy" id="2951807"/>
    <lineage>
        <taxon>Bacteria</taxon>
        <taxon>Pseudomonadati</taxon>
        <taxon>Pseudomonadota</taxon>
        <taxon>Alphaproteobacteria</taxon>
        <taxon>Sphingomonadales</taxon>
        <taxon>Sphingomonadaceae</taxon>
        <taxon>Sphingomonas</taxon>
    </lineage>
</organism>
<feature type="active site" description="Proton acceptor" evidence="2">
    <location>
        <position position="121"/>
    </location>
</feature>
<dbReference type="AlphaFoldDB" id="A0AA41Z998"/>
<sequence>MHRLFVALRPPPAVRAVLAAAMGGVPGARWQDDAQLHLTMRFIGEVERPLAEDIALMIESIAAPAPSVALAGVGRFEKRGRADTLWAGVAPHDALAALHRKVDHALVRLGLEPERRAYLPHVTLARLPRSAGHGPALDRWLADHAALTSAHFTMPELILYESQLGSDGAFYAPVVRRALATNESRT</sequence>
<comment type="similarity">
    <text evidence="2">Belongs to the 2H phosphoesterase superfamily. ThpR family.</text>
</comment>
<dbReference type="GO" id="GO:0008664">
    <property type="term" value="F:RNA 2',3'-cyclic 3'-phosphodiesterase activity"/>
    <property type="evidence" value="ECO:0007669"/>
    <property type="project" value="UniProtKB-EC"/>
</dbReference>
<comment type="caution">
    <text evidence="3">The sequence shown here is derived from an EMBL/GenBank/DDBJ whole genome shotgun (WGS) entry which is preliminary data.</text>
</comment>
<dbReference type="InterPro" id="IPR009097">
    <property type="entry name" value="Cyclic_Pdiesterase"/>
</dbReference>
<dbReference type="PANTHER" id="PTHR35561:SF1">
    <property type="entry name" value="RNA 2',3'-CYCLIC PHOSPHODIESTERASE"/>
    <property type="match status" value="1"/>
</dbReference>
<evidence type="ECO:0000313" key="3">
    <source>
        <dbReference type="EMBL" id="MCW6535283.1"/>
    </source>
</evidence>
<protein>
    <recommendedName>
        <fullName evidence="2">RNA 2',3'-cyclic phosphodiesterase</fullName>
        <shortName evidence="2">RNA 2',3'-CPDase</shortName>
        <ecNumber evidence="2">3.1.4.58</ecNumber>
    </recommendedName>
</protein>
<keyword evidence="4" id="KW-1185">Reference proteome</keyword>